<reference evidence="1" key="1">
    <citation type="journal article" date="2022" name="Int. J. Mol. Sci.">
        <title>Draft Genome of Tanacetum Coccineum: Genomic Comparison of Closely Related Tanacetum-Family Plants.</title>
        <authorList>
            <person name="Yamashiro T."/>
            <person name="Shiraishi A."/>
            <person name="Nakayama K."/>
            <person name="Satake H."/>
        </authorList>
    </citation>
    <scope>NUCLEOTIDE SEQUENCE</scope>
</reference>
<organism evidence="1 2">
    <name type="scientific">Tanacetum coccineum</name>
    <dbReference type="NCBI Taxonomy" id="301880"/>
    <lineage>
        <taxon>Eukaryota</taxon>
        <taxon>Viridiplantae</taxon>
        <taxon>Streptophyta</taxon>
        <taxon>Embryophyta</taxon>
        <taxon>Tracheophyta</taxon>
        <taxon>Spermatophyta</taxon>
        <taxon>Magnoliopsida</taxon>
        <taxon>eudicotyledons</taxon>
        <taxon>Gunneridae</taxon>
        <taxon>Pentapetalae</taxon>
        <taxon>asterids</taxon>
        <taxon>campanulids</taxon>
        <taxon>Asterales</taxon>
        <taxon>Asteraceae</taxon>
        <taxon>Asteroideae</taxon>
        <taxon>Anthemideae</taxon>
        <taxon>Anthemidinae</taxon>
        <taxon>Tanacetum</taxon>
    </lineage>
</organism>
<gene>
    <name evidence="1" type="ORF">Tco_1079612</name>
</gene>
<evidence type="ECO:0000313" key="1">
    <source>
        <dbReference type="EMBL" id="GJT90767.1"/>
    </source>
</evidence>
<dbReference type="Proteomes" id="UP001151760">
    <property type="component" value="Unassembled WGS sequence"/>
</dbReference>
<dbReference type="EMBL" id="BQNB010019953">
    <property type="protein sequence ID" value="GJT90767.1"/>
    <property type="molecule type" value="Genomic_DNA"/>
</dbReference>
<reference evidence="1" key="2">
    <citation type="submission" date="2022-01" db="EMBL/GenBank/DDBJ databases">
        <authorList>
            <person name="Yamashiro T."/>
            <person name="Shiraishi A."/>
            <person name="Satake H."/>
            <person name="Nakayama K."/>
        </authorList>
    </citation>
    <scope>NUCLEOTIDE SEQUENCE</scope>
</reference>
<name>A0ABQ5HSC6_9ASTR</name>
<comment type="caution">
    <text evidence="1">The sequence shown here is derived from an EMBL/GenBank/DDBJ whole genome shotgun (WGS) entry which is preliminary data.</text>
</comment>
<accession>A0ABQ5HSC6</accession>
<protein>
    <submittedName>
        <fullName evidence="1">Uncharacterized protein</fullName>
    </submittedName>
</protein>
<sequence length="144" mass="16957">MYLDCIACRKIKDGGGVKVVAGRGVQRKREDKNFFLKNLGISVDLKLGLLHYYLEERNGRACNDSDNLDKEGRYDLFDNPAQEPPVCKIRRFDMIKYLFGQEEEYVAVKEYEYDDLTRTNKDAWHAYQEIFRNMDEGWLVTRAE</sequence>
<evidence type="ECO:0000313" key="2">
    <source>
        <dbReference type="Proteomes" id="UP001151760"/>
    </source>
</evidence>
<proteinExistence type="predicted"/>
<keyword evidence="2" id="KW-1185">Reference proteome</keyword>